<feature type="region of interest" description="Disordered" evidence="1">
    <location>
        <begin position="58"/>
        <end position="80"/>
    </location>
</feature>
<dbReference type="InParanoid" id="F0XPU7"/>
<dbReference type="EMBL" id="GL629801">
    <property type="protein sequence ID" value="EFX00721.1"/>
    <property type="molecule type" value="Genomic_DNA"/>
</dbReference>
<dbReference type="Proteomes" id="UP000007796">
    <property type="component" value="Unassembled WGS sequence"/>
</dbReference>
<dbReference type="AlphaFoldDB" id="F0XPU7"/>
<protein>
    <submittedName>
        <fullName evidence="2">Uncharacterized protein</fullName>
    </submittedName>
</protein>
<dbReference type="HOGENOM" id="CLU_1111507_0_0_1"/>
<evidence type="ECO:0000313" key="2">
    <source>
        <dbReference type="EMBL" id="EFX00721.1"/>
    </source>
</evidence>
<accession>F0XPU7</accession>
<feature type="compositionally biased region" description="Basic and acidic residues" evidence="1">
    <location>
        <begin position="24"/>
        <end position="40"/>
    </location>
</feature>
<proteinExistence type="predicted"/>
<name>F0XPU7_GROCL</name>
<sequence length="250" mass="28001">MEHDGKRRARSYPYESRLASSARWTEDDKSDGRETEEAHRDRVRRAGCWLLAEGNDQTRDCDSAHRTGEEGWQKRGKGQSSHKAVYMWKAQGGADCRTVVRPCAFSTNGEADTEDCRNKKERAAGKHDLQGSDDGDYVEVPTQSCSRKRLSRGGKGLFCLRHATQITYVRVLCIYLCSVVRRPRRPSRGSSHPFRNSLKGQMRRSVSTVLVLVADGPLLVSPSSTAAAVARPRAGADVRQMSFRQNDRSE</sequence>
<evidence type="ECO:0000313" key="3">
    <source>
        <dbReference type="Proteomes" id="UP000007796"/>
    </source>
</evidence>
<reference evidence="2 3" key="1">
    <citation type="journal article" date="2011" name="Proc. Natl. Acad. Sci. U.S.A.">
        <title>Genome and transcriptome analyses of the mountain pine beetle-fungal symbiont Grosmannia clavigera, a lodgepole pine pathogen.</title>
        <authorList>
            <person name="DiGuistini S."/>
            <person name="Wang Y."/>
            <person name="Liao N.Y."/>
            <person name="Taylor G."/>
            <person name="Tanguay P."/>
            <person name="Feau N."/>
            <person name="Henrissat B."/>
            <person name="Chan S.K."/>
            <person name="Hesse-Orce U."/>
            <person name="Alamouti S.M."/>
            <person name="Tsui C.K.M."/>
            <person name="Docking R.T."/>
            <person name="Levasseur A."/>
            <person name="Haridas S."/>
            <person name="Robertson G."/>
            <person name="Birol I."/>
            <person name="Holt R.A."/>
            <person name="Marra M.A."/>
            <person name="Hamelin R.C."/>
            <person name="Hirst M."/>
            <person name="Jones S.J.M."/>
            <person name="Bohlmann J."/>
            <person name="Breuil C."/>
        </authorList>
    </citation>
    <scope>NUCLEOTIDE SEQUENCE [LARGE SCALE GENOMIC DNA]</scope>
    <source>
        <strain evidence="3">kw1407 / UAMH 11150</strain>
    </source>
</reference>
<dbReference type="RefSeq" id="XP_014170203.1">
    <property type="nucleotide sequence ID" value="XM_014314728.1"/>
</dbReference>
<feature type="region of interest" description="Disordered" evidence="1">
    <location>
        <begin position="1"/>
        <end position="41"/>
    </location>
</feature>
<feature type="compositionally biased region" description="Basic and acidic residues" evidence="1">
    <location>
        <begin position="58"/>
        <end position="73"/>
    </location>
</feature>
<evidence type="ECO:0000256" key="1">
    <source>
        <dbReference type="SAM" id="MobiDB-lite"/>
    </source>
</evidence>
<organism evidence="3">
    <name type="scientific">Grosmannia clavigera (strain kw1407 / UAMH 11150)</name>
    <name type="common">Blue stain fungus</name>
    <name type="synonym">Graphiocladiella clavigera</name>
    <dbReference type="NCBI Taxonomy" id="655863"/>
    <lineage>
        <taxon>Eukaryota</taxon>
        <taxon>Fungi</taxon>
        <taxon>Dikarya</taxon>
        <taxon>Ascomycota</taxon>
        <taxon>Pezizomycotina</taxon>
        <taxon>Sordariomycetes</taxon>
        <taxon>Sordariomycetidae</taxon>
        <taxon>Ophiostomatales</taxon>
        <taxon>Ophiostomataceae</taxon>
        <taxon>Leptographium</taxon>
    </lineage>
</organism>
<feature type="region of interest" description="Disordered" evidence="1">
    <location>
        <begin position="230"/>
        <end position="250"/>
    </location>
</feature>
<feature type="compositionally biased region" description="Basic residues" evidence="1">
    <location>
        <begin position="1"/>
        <end position="10"/>
    </location>
</feature>
<dbReference type="GeneID" id="25981299"/>
<feature type="compositionally biased region" description="Low complexity" evidence="1">
    <location>
        <begin position="230"/>
        <end position="239"/>
    </location>
</feature>
<gene>
    <name evidence="2" type="ORF">CMQ_7723</name>
</gene>
<keyword evidence="3" id="KW-1185">Reference proteome</keyword>